<dbReference type="CDD" id="cd18186">
    <property type="entry name" value="BTB_POZ_ZBTB_KLHL-like"/>
    <property type="match status" value="1"/>
</dbReference>
<dbReference type="SMART" id="SM00501">
    <property type="entry name" value="BRIGHT"/>
    <property type="match status" value="1"/>
</dbReference>
<dbReference type="SUPFAM" id="SSF54695">
    <property type="entry name" value="POZ domain"/>
    <property type="match status" value="1"/>
</dbReference>
<evidence type="ECO:0000313" key="2">
    <source>
        <dbReference type="EMBL" id="CAD0108483.1"/>
    </source>
</evidence>
<evidence type="ECO:0000259" key="1">
    <source>
        <dbReference type="PROSITE" id="PS51011"/>
    </source>
</evidence>
<sequence>MPNRLPILIEEDLNDRTDVLSQATVNQPADLSDMTVTEEEVAQYENGCESKPESDNESDVVSQSSVEESWIPLEQVQLSMRIIALLICDSPRIAAPLIQVVVGGHSFSVFKHMLCIHSPFFERALNGPFREAMQDKIELKEGLDLFQIFNHWLSLPPRTPPWTLLRKALVLPLTLKASNVSWHFSTSTSLQDRLQFRGLCKAAFTHFDKVLRPSGLPGRASVAAICQADESLLKDNGLWKYLIAIERDANRCGAPRRPAEDYGHLPDLFVFELLKMTEEDSKSYLQVSNKSVDLFELKRQVNHQGGYERAEHRHKWGVICVQMGIRLDNHRRIFTQMRNIYRTWLGPFDNGIKPQERLTLERQCRRPLVRKFF</sequence>
<dbReference type="PROSITE" id="PS51011">
    <property type="entry name" value="ARID"/>
    <property type="match status" value="1"/>
</dbReference>
<keyword evidence="3" id="KW-1185">Reference proteome</keyword>
<accession>A0A9N8KF07</accession>
<dbReference type="InterPro" id="IPR011333">
    <property type="entry name" value="SKP1/BTB/POZ_sf"/>
</dbReference>
<dbReference type="Gene3D" id="1.10.150.60">
    <property type="entry name" value="ARID DNA-binding domain"/>
    <property type="match status" value="1"/>
</dbReference>
<organism evidence="2 3">
    <name type="scientific">Aureobasidium uvarum</name>
    <dbReference type="NCBI Taxonomy" id="2773716"/>
    <lineage>
        <taxon>Eukaryota</taxon>
        <taxon>Fungi</taxon>
        <taxon>Dikarya</taxon>
        <taxon>Ascomycota</taxon>
        <taxon>Pezizomycotina</taxon>
        <taxon>Dothideomycetes</taxon>
        <taxon>Dothideomycetidae</taxon>
        <taxon>Dothideales</taxon>
        <taxon>Saccotheciaceae</taxon>
        <taxon>Aureobasidium</taxon>
    </lineage>
</organism>
<dbReference type="Proteomes" id="UP000745764">
    <property type="component" value="Unassembled WGS sequence"/>
</dbReference>
<comment type="caution">
    <text evidence="2">The sequence shown here is derived from an EMBL/GenBank/DDBJ whole genome shotgun (WGS) entry which is preliminary data.</text>
</comment>
<reference evidence="2" key="1">
    <citation type="submission" date="2020-06" db="EMBL/GenBank/DDBJ databases">
        <authorList>
            <person name="Onetto C."/>
        </authorList>
    </citation>
    <scope>NUCLEOTIDE SEQUENCE</scope>
</reference>
<dbReference type="CDD" id="cd16100">
    <property type="entry name" value="ARID"/>
    <property type="match status" value="1"/>
</dbReference>
<proteinExistence type="predicted"/>
<protein>
    <recommendedName>
        <fullName evidence="1">ARID domain-containing protein</fullName>
    </recommendedName>
</protein>
<dbReference type="Pfam" id="PF01388">
    <property type="entry name" value="ARID"/>
    <property type="match status" value="1"/>
</dbReference>
<dbReference type="AlphaFoldDB" id="A0A9N8KF07"/>
<name>A0A9N8KF07_9PEZI</name>
<evidence type="ECO:0000313" key="3">
    <source>
        <dbReference type="Proteomes" id="UP000745764"/>
    </source>
</evidence>
<dbReference type="GO" id="GO:0003677">
    <property type="term" value="F:DNA binding"/>
    <property type="evidence" value="ECO:0007669"/>
    <property type="project" value="InterPro"/>
</dbReference>
<dbReference type="InterPro" id="IPR001606">
    <property type="entry name" value="ARID_dom"/>
</dbReference>
<dbReference type="Gene3D" id="3.30.710.10">
    <property type="entry name" value="Potassium Channel Kv1.1, Chain A"/>
    <property type="match status" value="1"/>
</dbReference>
<dbReference type="InterPro" id="IPR036431">
    <property type="entry name" value="ARID_dom_sf"/>
</dbReference>
<feature type="domain" description="ARID" evidence="1">
    <location>
        <begin position="258"/>
        <end position="353"/>
    </location>
</feature>
<dbReference type="SUPFAM" id="SSF46774">
    <property type="entry name" value="ARID-like"/>
    <property type="match status" value="1"/>
</dbReference>
<gene>
    <name evidence="2" type="ORF">AWRI4620_LOCUS2738</name>
</gene>
<dbReference type="OrthoDB" id="194443at2759"/>
<dbReference type="EMBL" id="CAINUL010000003">
    <property type="protein sequence ID" value="CAD0108483.1"/>
    <property type="molecule type" value="Genomic_DNA"/>
</dbReference>